<dbReference type="AlphaFoldDB" id="A0A6P8ZTL5"/>
<keyword evidence="3" id="KW-1185">Reference proteome</keyword>
<protein>
    <submittedName>
        <fullName evidence="4">Uncharacterized protein LOC117649719</fullName>
    </submittedName>
</protein>
<dbReference type="OrthoDB" id="8214697at2759"/>
<keyword evidence="1 2" id="KW-0732">Signal</keyword>
<dbReference type="RefSeq" id="XP_034248589.1">
    <property type="nucleotide sequence ID" value="XM_034392698.1"/>
</dbReference>
<reference evidence="4" key="1">
    <citation type="submission" date="2025-08" db="UniProtKB">
        <authorList>
            <consortium name="RefSeq"/>
        </authorList>
    </citation>
    <scope>IDENTIFICATION</scope>
    <source>
        <tissue evidence="4">Total insect</tissue>
    </source>
</reference>
<evidence type="ECO:0000313" key="3">
    <source>
        <dbReference type="Proteomes" id="UP000515158"/>
    </source>
</evidence>
<proteinExistence type="predicted"/>
<evidence type="ECO:0000313" key="4">
    <source>
        <dbReference type="RefSeq" id="XP_034248589.1"/>
    </source>
</evidence>
<dbReference type="Proteomes" id="UP000515158">
    <property type="component" value="Unplaced"/>
</dbReference>
<organism evidence="4">
    <name type="scientific">Thrips palmi</name>
    <name type="common">Melon thrips</name>
    <dbReference type="NCBI Taxonomy" id="161013"/>
    <lineage>
        <taxon>Eukaryota</taxon>
        <taxon>Metazoa</taxon>
        <taxon>Ecdysozoa</taxon>
        <taxon>Arthropoda</taxon>
        <taxon>Hexapoda</taxon>
        <taxon>Insecta</taxon>
        <taxon>Pterygota</taxon>
        <taxon>Neoptera</taxon>
        <taxon>Paraneoptera</taxon>
        <taxon>Thysanoptera</taxon>
        <taxon>Terebrantia</taxon>
        <taxon>Thripoidea</taxon>
        <taxon>Thripidae</taxon>
        <taxon>Thrips</taxon>
    </lineage>
</organism>
<accession>A0A6P8ZTL5</accession>
<dbReference type="KEGG" id="tpal:117649719"/>
<name>A0A6P8ZTL5_THRPL</name>
<feature type="signal peptide" evidence="2">
    <location>
        <begin position="1"/>
        <end position="17"/>
    </location>
</feature>
<evidence type="ECO:0000256" key="2">
    <source>
        <dbReference type="SAM" id="SignalP"/>
    </source>
</evidence>
<sequence length="194" mass="22079">MLLTWLAVLSTVCQSRGAALGRQKSGRLTGEIVSIHECKENGEENNIRFSRNITRLHGADGEFGGSTSFDLLKGTRAVTKGNIRFDFCSQGVTKTCENYLNWRFGKDGCDLWTSKLTLWNKFVDAIQPSFVCPFHPGHYTITNITLDAKKMEMIPVEDREWFVTLQAYGDNEQPWMCTVFDVKLFRTGRRRGPK</sequence>
<dbReference type="Gene3D" id="2.70.220.10">
    <property type="entry name" value="Ganglioside GM2 activator"/>
    <property type="match status" value="1"/>
</dbReference>
<dbReference type="InterPro" id="IPR036846">
    <property type="entry name" value="GM2-AP_sf"/>
</dbReference>
<gene>
    <name evidence="4" type="primary">LOC117649719</name>
</gene>
<feature type="chain" id="PRO_5028021728" evidence="2">
    <location>
        <begin position="18"/>
        <end position="194"/>
    </location>
</feature>
<evidence type="ECO:0000256" key="1">
    <source>
        <dbReference type="ARBA" id="ARBA00022729"/>
    </source>
</evidence>
<dbReference type="GeneID" id="117649719"/>
<dbReference type="InParanoid" id="A0A6P8ZTL5"/>